<dbReference type="EMBL" id="BAABBN010000004">
    <property type="protein sequence ID" value="GAA3917317.1"/>
    <property type="molecule type" value="Genomic_DNA"/>
</dbReference>
<comment type="caution">
    <text evidence="1">The sequence shown here is derived from an EMBL/GenBank/DDBJ whole genome shotgun (WGS) entry which is preliminary data.</text>
</comment>
<evidence type="ECO:0000313" key="1">
    <source>
        <dbReference type="EMBL" id="GAA3917317.1"/>
    </source>
</evidence>
<dbReference type="Proteomes" id="UP001501565">
    <property type="component" value="Unassembled WGS sequence"/>
</dbReference>
<gene>
    <name evidence="1" type="ORF">GCM10022277_10340</name>
</gene>
<organism evidence="1 2">
    <name type="scientific">Litoribacillus peritrichatus</name>
    <dbReference type="NCBI Taxonomy" id="718191"/>
    <lineage>
        <taxon>Bacteria</taxon>
        <taxon>Pseudomonadati</taxon>
        <taxon>Pseudomonadota</taxon>
        <taxon>Gammaproteobacteria</taxon>
        <taxon>Oceanospirillales</taxon>
        <taxon>Oceanospirillaceae</taxon>
        <taxon>Litoribacillus</taxon>
    </lineage>
</organism>
<name>A0ABP7M817_9GAMM</name>
<keyword evidence="2" id="KW-1185">Reference proteome</keyword>
<protein>
    <submittedName>
        <fullName evidence="1">Uncharacterized protein</fullName>
    </submittedName>
</protein>
<proteinExistence type="predicted"/>
<accession>A0ABP7M817</accession>
<sequence>MTQSNEQTHQGIPHTTGSKAHQELIMLTKVSLPEWIRSMKESDVAKLTAFISESVNKDDEGYEKLFESLAMMMKYVPNFILHSMIPKYIEPNIAAKITNKLTTKQVIGVASGLSVEYISATAVHMNNQLALSVLLGLKKKLAHQVLEHTVRTSPAAAYAILLHAPKHLQTTASQFCSADVEANLSSTADLNSYQKIKALA</sequence>
<evidence type="ECO:0000313" key="2">
    <source>
        <dbReference type="Proteomes" id="UP001501565"/>
    </source>
</evidence>
<reference evidence="2" key="1">
    <citation type="journal article" date="2019" name="Int. J. Syst. Evol. Microbiol.">
        <title>The Global Catalogue of Microorganisms (GCM) 10K type strain sequencing project: providing services to taxonomists for standard genome sequencing and annotation.</title>
        <authorList>
            <consortium name="The Broad Institute Genomics Platform"/>
            <consortium name="The Broad Institute Genome Sequencing Center for Infectious Disease"/>
            <person name="Wu L."/>
            <person name="Ma J."/>
        </authorList>
    </citation>
    <scope>NUCLEOTIDE SEQUENCE [LARGE SCALE GENOMIC DNA]</scope>
    <source>
        <strain evidence="2">JCM 17551</strain>
    </source>
</reference>
<dbReference type="RefSeq" id="WP_344796167.1">
    <property type="nucleotide sequence ID" value="NZ_BAABBN010000004.1"/>
</dbReference>